<evidence type="ECO:0000313" key="2">
    <source>
        <dbReference type="Proteomes" id="UP000178820"/>
    </source>
</evidence>
<gene>
    <name evidence="1" type="ORF">A3D44_00870</name>
</gene>
<dbReference type="STRING" id="1802207.A3D44_00870"/>
<comment type="caution">
    <text evidence="1">The sequence shown here is derived from an EMBL/GenBank/DDBJ whole genome shotgun (WGS) entry which is preliminary data.</text>
</comment>
<evidence type="ECO:0000313" key="1">
    <source>
        <dbReference type="EMBL" id="OGZ69225.1"/>
    </source>
</evidence>
<dbReference type="Proteomes" id="UP000178820">
    <property type="component" value="Unassembled WGS sequence"/>
</dbReference>
<reference evidence="1 2" key="1">
    <citation type="journal article" date="2016" name="Nat. Commun.">
        <title>Thousands of microbial genomes shed light on interconnected biogeochemical processes in an aquifer system.</title>
        <authorList>
            <person name="Anantharaman K."/>
            <person name="Brown C.T."/>
            <person name="Hug L.A."/>
            <person name="Sharon I."/>
            <person name="Castelle C.J."/>
            <person name="Probst A.J."/>
            <person name="Thomas B.C."/>
            <person name="Singh A."/>
            <person name="Wilkins M.J."/>
            <person name="Karaoz U."/>
            <person name="Brodie E.L."/>
            <person name="Williams K.H."/>
            <person name="Hubbard S.S."/>
            <person name="Banfield J.F."/>
        </authorList>
    </citation>
    <scope>NUCLEOTIDE SEQUENCE [LARGE SCALE GENOMIC DNA]</scope>
</reference>
<accession>A0A1G2I395</accession>
<proteinExistence type="predicted"/>
<dbReference type="InterPro" id="IPR029068">
    <property type="entry name" value="Glyas_Bleomycin-R_OHBP_Dase"/>
</dbReference>
<protein>
    <recommendedName>
        <fullName evidence="3">VOC domain-containing protein</fullName>
    </recommendedName>
</protein>
<name>A0A1G2I395_9BACT</name>
<dbReference type="AlphaFoldDB" id="A0A1G2I395"/>
<sequence>MEISPRLHHYCQNITKDHLQDMVEMYKLLGFDVVYTPPPSKFPWIMVGQSRLRFAIQITEVSDTPIENLDKKRQTHIAFLSDNPQEIIDKIRVWAEGKGFKFRDGGWSKIERYFDLPDIFVNFVVEVMHTSIEKS</sequence>
<organism evidence="1 2">
    <name type="scientific">Candidatus Staskawiczbacteria bacterium RIFCSPHIGHO2_02_FULL_42_22</name>
    <dbReference type="NCBI Taxonomy" id="1802207"/>
    <lineage>
        <taxon>Bacteria</taxon>
        <taxon>Candidatus Staskawicziibacteriota</taxon>
    </lineage>
</organism>
<evidence type="ECO:0008006" key="3">
    <source>
        <dbReference type="Google" id="ProtNLM"/>
    </source>
</evidence>
<dbReference type="EMBL" id="MHOT01000013">
    <property type="protein sequence ID" value="OGZ69225.1"/>
    <property type="molecule type" value="Genomic_DNA"/>
</dbReference>
<dbReference type="SUPFAM" id="SSF54593">
    <property type="entry name" value="Glyoxalase/Bleomycin resistance protein/Dihydroxybiphenyl dioxygenase"/>
    <property type="match status" value="1"/>
</dbReference>